<gene>
    <name evidence="1" type="ORF">D8674_024737</name>
</gene>
<organism evidence="1 2">
    <name type="scientific">Pyrus ussuriensis x Pyrus communis</name>
    <dbReference type="NCBI Taxonomy" id="2448454"/>
    <lineage>
        <taxon>Eukaryota</taxon>
        <taxon>Viridiplantae</taxon>
        <taxon>Streptophyta</taxon>
        <taxon>Embryophyta</taxon>
        <taxon>Tracheophyta</taxon>
        <taxon>Spermatophyta</taxon>
        <taxon>Magnoliopsida</taxon>
        <taxon>eudicotyledons</taxon>
        <taxon>Gunneridae</taxon>
        <taxon>Pentapetalae</taxon>
        <taxon>rosids</taxon>
        <taxon>fabids</taxon>
        <taxon>Rosales</taxon>
        <taxon>Rosaceae</taxon>
        <taxon>Amygdaloideae</taxon>
        <taxon>Maleae</taxon>
        <taxon>Pyrus</taxon>
    </lineage>
</organism>
<dbReference type="Proteomes" id="UP000327157">
    <property type="component" value="Chromosome 4"/>
</dbReference>
<accession>A0A5N5H3S6</accession>
<evidence type="ECO:0000313" key="1">
    <source>
        <dbReference type="EMBL" id="KAB2622555.1"/>
    </source>
</evidence>
<comment type="caution">
    <text evidence="1">The sequence shown here is derived from an EMBL/GenBank/DDBJ whole genome shotgun (WGS) entry which is preliminary data.</text>
</comment>
<dbReference type="AlphaFoldDB" id="A0A5N5H3S6"/>
<sequence>MNVDIGGKEIGASAGCTINSDTNGCNTSVDGSVKESVLGPWMIVQTKRRGKKICRDVASSNNFPPVFKANIGSNVGGDAATKKCMTDNSYCDFGDGCVESIDHILRRCDRAKLMWNQLGIGRFLCCLG</sequence>
<keyword evidence="2" id="KW-1185">Reference proteome</keyword>
<reference evidence="1 2" key="3">
    <citation type="submission" date="2019-11" db="EMBL/GenBank/DDBJ databases">
        <title>A de novo genome assembly of a pear dwarfing rootstock.</title>
        <authorList>
            <person name="Wang F."/>
            <person name="Wang J."/>
            <person name="Li S."/>
            <person name="Zhang Y."/>
            <person name="Fang M."/>
            <person name="Ma L."/>
            <person name="Zhao Y."/>
            <person name="Jiang S."/>
        </authorList>
    </citation>
    <scope>NUCLEOTIDE SEQUENCE [LARGE SCALE GENOMIC DNA]</scope>
    <source>
        <strain evidence="1">S2</strain>
        <tissue evidence="1">Leaf</tissue>
    </source>
</reference>
<proteinExistence type="predicted"/>
<reference evidence="1 2" key="1">
    <citation type="submission" date="2019-09" db="EMBL/GenBank/DDBJ databases">
        <authorList>
            <person name="Ou C."/>
        </authorList>
    </citation>
    <scope>NUCLEOTIDE SEQUENCE [LARGE SCALE GENOMIC DNA]</scope>
    <source>
        <strain evidence="1">S2</strain>
        <tissue evidence="1">Leaf</tissue>
    </source>
</reference>
<evidence type="ECO:0000313" key="2">
    <source>
        <dbReference type="Proteomes" id="UP000327157"/>
    </source>
</evidence>
<reference evidence="2" key="2">
    <citation type="submission" date="2019-10" db="EMBL/GenBank/DDBJ databases">
        <title>A de novo genome assembly of a pear dwarfing rootstock.</title>
        <authorList>
            <person name="Wang F."/>
            <person name="Wang J."/>
            <person name="Li S."/>
            <person name="Zhang Y."/>
            <person name="Fang M."/>
            <person name="Ma L."/>
            <person name="Zhao Y."/>
            <person name="Jiang S."/>
        </authorList>
    </citation>
    <scope>NUCLEOTIDE SEQUENCE [LARGE SCALE GENOMIC DNA]</scope>
</reference>
<protein>
    <submittedName>
        <fullName evidence="1">Uncharacterized protein</fullName>
    </submittedName>
</protein>
<dbReference type="EMBL" id="SMOL01000231">
    <property type="protein sequence ID" value="KAB2622555.1"/>
    <property type="molecule type" value="Genomic_DNA"/>
</dbReference>
<name>A0A5N5H3S6_9ROSA</name>